<dbReference type="CDD" id="cd09274">
    <property type="entry name" value="RNase_HI_RT_Ty3"/>
    <property type="match status" value="1"/>
</dbReference>
<dbReference type="Pfam" id="PF17917">
    <property type="entry name" value="RT_RNaseH"/>
    <property type="match status" value="1"/>
</dbReference>
<dbReference type="SUPFAM" id="SSF53098">
    <property type="entry name" value="Ribonuclease H-like"/>
    <property type="match status" value="1"/>
</dbReference>
<evidence type="ECO:0000256" key="1">
    <source>
        <dbReference type="ARBA" id="ARBA00022679"/>
    </source>
</evidence>
<keyword evidence="2" id="KW-0548">Nucleotidyltransferase</keyword>
<dbReference type="InterPro" id="IPR041588">
    <property type="entry name" value="Integrase_H2C2"/>
</dbReference>
<dbReference type="InterPro" id="IPR050951">
    <property type="entry name" value="Retrovirus_Pol_polyprotein"/>
</dbReference>
<evidence type="ECO:0000313" key="9">
    <source>
        <dbReference type="EMBL" id="PIK33593.1"/>
    </source>
</evidence>
<protein>
    <submittedName>
        <fullName evidence="9">Retrovirus-related Pol polyprotein from transposon</fullName>
    </submittedName>
</protein>
<dbReference type="FunFam" id="1.10.340.70:FF:000001">
    <property type="entry name" value="Retrovirus-related Pol polyprotein from transposon gypsy-like Protein"/>
    <property type="match status" value="1"/>
</dbReference>
<keyword evidence="6" id="KW-0695">RNA-directed DNA polymerase</keyword>
<dbReference type="Gene3D" id="3.10.20.370">
    <property type="match status" value="1"/>
</dbReference>
<dbReference type="InterPro" id="IPR016197">
    <property type="entry name" value="Chromo-like_dom_sf"/>
</dbReference>
<dbReference type="Proteomes" id="UP000230750">
    <property type="component" value="Unassembled WGS sequence"/>
</dbReference>
<feature type="domain" description="Reverse transcriptase" evidence="8">
    <location>
        <begin position="138"/>
        <end position="319"/>
    </location>
</feature>
<keyword evidence="3" id="KW-0540">Nuclease</keyword>
<dbReference type="GO" id="GO:0003964">
    <property type="term" value="F:RNA-directed DNA polymerase activity"/>
    <property type="evidence" value="ECO:0007669"/>
    <property type="project" value="UniProtKB-KW"/>
</dbReference>
<dbReference type="Gene3D" id="1.10.340.70">
    <property type="match status" value="1"/>
</dbReference>
<dbReference type="Gene3D" id="3.10.10.10">
    <property type="entry name" value="HIV Type 1 Reverse Transcriptase, subunit A, domain 1"/>
    <property type="match status" value="1"/>
</dbReference>
<keyword evidence="4" id="KW-0255">Endonuclease</keyword>
<feature type="compositionally biased region" description="Basic and acidic residues" evidence="7">
    <location>
        <begin position="837"/>
        <end position="846"/>
    </location>
</feature>
<gene>
    <name evidence="9" type="ORF">BSL78_29591</name>
</gene>
<dbReference type="SUPFAM" id="SSF56672">
    <property type="entry name" value="DNA/RNA polymerases"/>
    <property type="match status" value="1"/>
</dbReference>
<dbReference type="Pfam" id="PF17921">
    <property type="entry name" value="Integrase_H2C2"/>
    <property type="match status" value="1"/>
</dbReference>
<dbReference type="InterPro" id="IPR043502">
    <property type="entry name" value="DNA/RNA_pol_sf"/>
</dbReference>
<reference evidence="9 10" key="1">
    <citation type="journal article" date="2017" name="PLoS Biol.">
        <title>The sea cucumber genome provides insights into morphological evolution and visceral regeneration.</title>
        <authorList>
            <person name="Zhang X."/>
            <person name="Sun L."/>
            <person name="Yuan J."/>
            <person name="Sun Y."/>
            <person name="Gao Y."/>
            <person name="Zhang L."/>
            <person name="Li S."/>
            <person name="Dai H."/>
            <person name="Hamel J.F."/>
            <person name="Liu C."/>
            <person name="Yu Y."/>
            <person name="Liu S."/>
            <person name="Lin W."/>
            <person name="Guo K."/>
            <person name="Jin S."/>
            <person name="Xu P."/>
            <person name="Storey K.B."/>
            <person name="Huan P."/>
            <person name="Zhang T."/>
            <person name="Zhou Y."/>
            <person name="Zhang J."/>
            <person name="Lin C."/>
            <person name="Li X."/>
            <person name="Xing L."/>
            <person name="Huo D."/>
            <person name="Sun M."/>
            <person name="Wang L."/>
            <person name="Mercier A."/>
            <person name="Li F."/>
            <person name="Yang H."/>
            <person name="Xiang J."/>
        </authorList>
    </citation>
    <scope>NUCLEOTIDE SEQUENCE [LARGE SCALE GENOMIC DNA]</scope>
    <source>
        <strain evidence="9">Shaxun</strain>
        <tissue evidence="9">Muscle</tissue>
    </source>
</reference>
<dbReference type="PANTHER" id="PTHR37984:SF5">
    <property type="entry name" value="PROTEIN NYNRIN-LIKE"/>
    <property type="match status" value="1"/>
</dbReference>
<accession>A0A2G8JCX9</accession>
<sequence>MNPTNSAVCIPVNTTVAYAHEYEDIRDFSGSEPDLSDFNISSLFDKTSPDDDDQYVTLAQDMGINLATSDLSEVQQRELLILIGKNRDVFATDLSELGETNLYHHNIDTGSAPPQRQRFYRTTPKIKDEIEKQVNDMLQNGIIEPSISEWQSPVVLVKKKDGSYRFAVDYRKLNSVTRPMHFPLPLLEDVFDAVGESEAQIFSVLDLFSGFWQVPMDPDSKHKAAFVTHHGVYQWKKLPFGLMNAPASFQLVMAEVLRGLNWKHALVYVDDILILSKNFQDHLDHLQDVFHRLRTANMRLKPSKCDFAAQKVTYLGHVITKDGVQADPSKTEAISQFPCPRDVSTLRGFLGLCNYYRRFVHGFAKIAAPLNNLLKKDVPFTWSKQCEDAFESLKHALTTPPILAYPSMSKPFIVSTDASGSAIGYILGQRDSCNRERVIAYGGRSLNKMEKKWSISERECLALIEAIQSFRPYLANNKFTVLTDHIALKWLHKISHATNGRLARWSIALQGYDFTIEHKAGKLHQNADALSRRSYDSQQIPSKAEGMCIEQTKTSHLDQDTTVEYHIEYASNPSVPSVGAVSEKPDIDPVAVKSFQRECSDFSYLVKYLETGELPEDQKVAKKVVVEAEQYVCLDGTLYHLFYRRAKNLSQADRVIKQLAVPKVLRPDVLLSYHDSIAGGGHQGFDRTYHSIRLKYYWPRMYSDIYDYVKSCDACQRAKRHFHGHPAPLHPMPVEDAFKRWHMDILGPLTTSSDGHKYVLLVTDSFTRWPEAFPLKSQEATVIAQVLYKENFLSLWCTTYPYLRSWKKFHVKVNSSIVNCSDNKELQSLVHANRLKPYHDPRDRKVPTVPHPTLSSETKTLPGTSPTGASQETQHIREQSSWKDVDRILQARKYNGAMYYKVKWADKTPSSWVLSGDLSSNLIREYHITRTLQGRKRKRPLKRHKFFI</sequence>
<dbReference type="InterPro" id="IPR012337">
    <property type="entry name" value="RNaseH-like_sf"/>
</dbReference>
<organism evidence="9 10">
    <name type="scientific">Stichopus japonicus</name>
    <name type="common">Sea cucumber</name>
    <dbReference type="NCBI Taxonomy" id="307972"/>
    <lineage>
        <taxon>Eukaryota</taxon>
        <taxon>Metazoa</taxon>
        <taxon>Echinodermata</taxon>
        <taxon>Eleutherozoa</taxon>
        <taxon>Echinozoa</taxon>
        <taxon>Holothuroidea</taxon>
        <taxon>Aspidochirotacea</taxon>
        <taxon>Aspidochirotida</taxon>
        <taxon>Stichopodidae</taxon>
        <taxon>Apostichopus</taxon>
    </lineage>
</organism>
<evidence type="ECO:0000256" key="4">
    <source>
        <dbReference type="ARBA" id="ARBA00022759"/>
    </source>
</evidence>
<evidence type="ECO:0000313" key="10">
    <source>
        <dbReference type="Proteomes" id="UP000230750"/>
    </source>
</evidence>
<feature type="compositionally biased region" description="Polar residues" evidence="7">
    <location>
        <begin position="853"/>
        <end position="873"/>
    </location>
</feature>
<dbReference type="FunFam" id="3.30.70.270:FF:000115">
    <property type="entry name" value="Polyprotein of retroviral origin, putative"/>
    <property type="match status" value="1"/>
</dbReference>
<name>A0A2G8JCX9_STIJA</name>
<evidence type="ECO:0000256" key="2">
    <source>
        <dbReference type="ARBA" id="ARBA00022695"/>
    </source>
</evidence>
<keyword evidence="1" id="KW-0808">Transferase</keyword>
<dbReference type="PROSITE" id="PS50878">
    <property type="entry name" value="RT_POL"/>
    <property type="match status" value="1"/>
</dbReference>
<dbReference type="FunFam" id="3.10.20.370:FF:000001">
    <property type="entry name" value="Retrovirus-related Pol polyprotein from transposon 17.6-like protein"/>
    <property type="match status" value="1"/>
</dbReference>
<evidence type="ECO:0000256" key="7">
    <source>
        <dbReference type="SAM" id="MobiDB-lite"/>
    </source>
</evidence>
<dbReference type="InterPro" id="IPR036397">
    <property type="entry name" value="RNaseH_sf"/>
</dbReference>
<dbReference type="InterPro" id="IPR043128">
    <property type="entry name" value="Rev_trsase/Diguanyl_cyclase"/>
</dbReference>
<dbReference type="GO" id="GO:0016787">
    <property type="term" value="F:hydrolase activity"/>
    <property type="evidence" value="ECO:0007669"/>
    <property type="project" value="UniProtKB-KW"/>
</dbReference>
<dbReference type="GO" id="GO:0003676">
    <property type="term" value="F:nucleic acid binding"/>
    <property type="evidence" value="ECO:0007669"/>
    <property type="project" value="InterPro"/>
</dbReference>
<evidence type="ECO:0000256" key="5">
    <source>
        <dbReference type="ARBA" id="ARBA00022801"/>
    </source>
</evidence>
<proteinExistence type="predicted"/>
<keyword evidence="5" id="KW-0378">Hydrolase</keyword>
<dbReference type="AlphaFoldDB" id="A0A2G8JCX9"/>
<dbReference type="SUPFAM" id="SSF54160">
    <property type="entry name" value="Chromo domain-like"/>
    <property type="match status" value="1"/>
</dbReference>
<dbReference type="OrthoDB" id="116078at2759"/>
<keyword evidence="10" id="KW-1185">Reference proteome</keyword>
<dbReference type="GO" id="GO:0004519">
    <property type="term" value="F:endonuclease activity"/>
    <property type="evidence" value="ECO:0007669"/>
    <property type="project" value="UniProtKB-KW"/>
</dbReference>
<evidence type="ECO:0000256" key="3">
    <source>
        <dbReference type="ARBA" id="ARBA00022722"/>
    </source>
</evidence>
<dbReference type="InterPro" id="IPR000477">
    <property type="entry name" value="RT_dom"/>
</dbReference>
<feature type="region of interest" description="Disordered" evidence="7">
    <location>
        <begin position="837"/>
        <end position="877"/>
    </location>
</feature>
<evidence type="ECO:0000256" key="6">
    <source>
        <dbReference type="ARBA" id="ARBA00022918"/>
    </source>
</evidence>
<dbReference type="EMBL" id="MRZV01002484">
    <property type="protein sequence ID" value="PIK33593.1"/>
    <property type="molecule type" value="Genomic_DNA"/>
</dbReference>
<dbReference type="InterPro" id="IPR041373">
    <property type="entry name" value="RT_RNaseH"/>
</dbReference>
<dbReference type="CDD" id="cd01647">
    <property type="entry name" value="RT_LTR"/>
    <property type="match status" value="1"/>
</dbReference>
<comment type="caution">
    <text evidence="9">The sequence shown here is derived from an EMBL/GenBank/DDBJ whole genome shotgun (WGS) entry which is preliminary data.</text>
</comment>
<evidence type="ECO:0000259" key="8">
    <source>
        <dbReference type="PROSITE" id="PS50878"/>
    </source>
</evidence>
<dbReference type="Pfam" id="PF00078">
    <property type="entry name" value="RVT_1"/>
    <property type="match status" value="1"/>
</dbReference>
<dbReference type="Gene3D" id="2.40.50.40">
    <property type="match status" value="1"/>
</dbReference>
<dbReference type="Gene3D" id="3.30.420.10">
    <property type="entry name" value="Ribonuclease H-like superfamily/Ribonuclease H"/>
    <property type="match status" value="1"/>
</dbReference>
<dbReference type="PANTHER" id="PTHR37984">
    <property type="entry name" value="PROTEIN CBG26694"/>
    <property type="match status" value="1"/>
</dbReference>
<dbReference type="Gene3D" id="3.30.70.270">
    <property type="match status" value="2"/>
</dbReference>